<feature type="compositionally biased region" description="Pro residues" evidence="1">
    <location>
        <begin position="187"/>
        <end position="197"/>
    </location>
</feature>
<protein>
    <submittedName>
        <fullName evidence="2">Uncharacterized protein</fullName>
    </submittedName>
</protein>
<dbReference type="EMBL" id="PEZV01000015">
    <property type="protein sequence ID" value="PIT97376.1"/>
    <property type="molecule type" value="Genomic_DNA"/>
</dbReference>
<evidence type="ECO:0000256" key="1">
    <source>
        <dbReference type="SAM" id="MobiDB-lite"/>
    </source>
</evidence>
<sequence length="197" mass="20899">MIRNRKTISLAVAGILAISVLSIGILGYSSVGADTVLPGYATAHIHMEVTIPDIRKVQVRAVFTPEQGKKFYFKERDFSFIAPGLNTVEWYIRKIPEGTFTFSITSPSGAFDPSTAKVTLTANKVNDVSSTSINLGTPTPAKTLAPQATSTSGGPATEDYFLNDFTDNTGDGTTATATPGDENSRIPTPPVPGMPEV</sequence>
<feature type="region of interest" description="Disordered" evidence="1">
    <location>
        <begin position="131"/>
        <end position="197"/>
    </location>
</feature>
<feature type="compositionally biased region" description="Low complexity" evidence="1">
    <location>
        <begin position="166"/>
        <end position="178"/>
    </location>
</feature>
<gene>
    <name evidence="2" type="ORF">COT77_01795</name>
</gene>
<accession>A0A2M6WXC0</accession>
<evidence type="ECO:0000313" key="3">
    <source>
        <dbReference type="Proteomes" id="UP000228596"/>
    </source>
</evidence>
<name>A0A2M6WXC0_9BACT</name>
<reference evidence="3" key="1">
    <citation type="submission" date="2017-09" db="EMBL/GenBank/DDBJ databases">
        <title>Depth-based differentiation of microbial function through sediment-hosted aquifers and enrichment of novel symbionts in the deep terrestrial subsurface.</title>
        <authorList>
            <person name="Probst A.J."/>
            <person name="Ladd B."/>
            <person name="Jarett J.K."/>
            <person name="Geller-Mcgrath D.E."/>
            <person name="Sieber C.M.K."/>
            <person name="Emerson J.B."/>
            <person name="Anantharaman K."/>
            <person name="Thomas B.C."/>
            <person name="Malmstrom R."/>
            <person name="Stieglmeier M."/>
            <person name="Klingl A."/>
            <person name="Woyke T."/>
            <person name="Ryan C.M."/>
            <person name="Banfield J.F."/>
        </authorList>
    </citation>
    <scope>NUCLEOTIDE SEQUENCE [LARGE SCALE GENOMIC DNA]</scope>
</reference>
<proteinExistence type="predicted"/>
<dbReference type="Proteomes" id="UP000228596">
    <property type="component" value="Unassembled WGS sequence"/>
</dbReference>
<comment type="caution">
    <text evidence="2">The sequence shown here is derived from an EMBL/GenBank/DDBJ whole genome shotgun (WGS) entry which is preliminary data.</text>
</comment>
<evidence type="ECO:0000313" key="2">
    <source>
        <dbReference type="EMBL" id="PIT97376.1"/>
    </source>
</evidence>
<dbReference type="AlphaFoldDB" id="A0A2M6WXC0"/>
<organism evidence="2 3">
    <name type="scientific">Candidatus Berkelbacteria bacterium CG10_big_fil_rev_8_21_14_0_10_41_12</name>
    <dbReference type="NCBI Taxonomy" id="1974513"/>
    <lineage>
        <taxon>Bacteria</taxon>
        <taxon>Candidatus Berkelbacteria</taxon>
    </lineage>
</organism>